<keyword evidence="1" id="KW-0472">Membrane</keyword>
<reference evidence="2 3" key="1">
    <citation type="submission" date="2017-11" db="EMBL/GenBank/DDBJ databases">
        <title>Animal gut microbial communities from fecal samples from Wisconsin, USA.</title>
        <authorList>
            <person name="Neumann A."/>
        </authorList>
    </citation>
    <scope>NUCLEOTIDE SEQUENCE [LARGE SCALE GENOMIC DNA]</scope>
    <source>
        <strain evidence="2 3">UWS3</strain>
    </source>
</reference>
<comment type="caution">
    <text evidence="2">The sequence shown here is derived from an EMBL/GenBank/DDBJ whole genome shotgun (WGS) entry which is preliminary data.</text>
</comment>
<dbReference type="InterPro" id="IPR025738">
    <property type="entry name" value="BatD"/>
</dbReference>
<evidence type="ECO:0000313" key="3">
    <source>
        <dbReference type="Proteomes" id="UP000231134"/>
    </source>
</evidence>
<keyword evidence="1" id="KW-0812">Transmembrane</keyword>
<dbReference type="Pfam" id="PF13584">
    <property type="entry name" value="BatD"/>
    <property type="match status" value="1"/>
</dbReference>
<gene>
    <name evidence="2" type="ORF">BGX16_0886</name>
</gene>
<feature type="transmembrane region" description="Helical" evidence="1">
    <location>
        <begin position="144"/>
        <end position="165"/>
    </location>
</feature>
<accession>A0A2M9A5E3</accession>
<evidence type="ECO:0000313" key="2">
    <source>
        <dbReference type="EMBL" id="PJJ40934.1"/>
    </source>
</evidence>
<evidence type="ECO:0000256" key="1">
    <source>
        <dbReference type="SAM" id="Phobius"/>
    </source>
</evidence>
<dbReference type="AlphaFoldDB" id="A0A2M9A5E3"/>
<keyword evidence="1" id="KW-1133">Transmembrane helix</keyword>
<protein>
    <submittedName>
        <fullName evidence="2">Uncharacterized protein</fullName>
    </submittedName>
</protein>
<dbReference type="OrthoDB" id="9780527at2"/>
<dbReference type="RefSeq" id="WP_100424960.1">
    <property type="nucleotide sequence ID" value="NZ_PGEX01000001.1"/>
</dbReference>
<dbReference type="EMBL" id="PGEX01000001">
    <property type="protein sequence ID" value="PJJ40934.1"/>
    <property type="molecule type" value="Genomic_DNA"/>
</dbReference>
<sequence>MMNEEVLEQSSASVEGSAAVEPAQIKVSVHADALPETIVKGDTFEYRVNVTWEASAGRNALLVVPTSSANTKGVTQIGLREEHSQVVHNGKSVSNTQFVYKLLADDSGNVSIPALHFQIPSAEGAVEVQTDIVSFRIEEPSDTVQFLILGVCVFGIVLGALLVVLQKKRSSEAKKKAVKQEDAELAEEFLLLKKRIAKADSRAWLLDLEKICKSWAMMRYGSDNLEELAKAGTLEGFDSLLEEFAHARYGGGERDAFQNKETWKTAAKLLNIEEDE</sequence>
<dbReference type="Proteomes" id="UP000231134">
    <property type="component" value="Unassembled WGS sequence"/>
</dbReference>
<keyword evidence="3" id="KW-1185">Reference proteome</keyword>
<organism evidence="2 3">
    <name type="scientific">Hallerella succinigenes</name>
    <dbReference type="NCBI Taxonomy" id="1896222"/>
    <lineage>
        <taxon>Bacteria</taxon>
        <taxon>Pseudomonadati</taxon>
        <taxon>Fibrobacterota</taxon>
        <taxon>Fibrobacteria</taxon>
        <taxon>Fibrobacterales</taxon>
        <taxon>Fibrobacteraceae</taxon>
        <taxon>Hallerella</taxon>
    </lineage>
</organism>
<proteinExistence type="predicted"/>
<name>A0A2M9A5E3_9BACT</name>